<organism evidence="1 2">
    <name type="scientific">Actinomadura macrotermitis</name>
    <dbReference type="NCBI Taxonomy" id="2585200"/>
    <lineage>
        <taxon>Bacteria</taxon>
        <taxon>Bacillati</taxon>
        <taxon>Actinomycetota</taxon>
        <taxon>Actinomycetes</taxon>
        <taxon>Streptosporangiales</taxon>
        <taxon>Thermomonosporaceae</taxon>
        <taxon>Actinomadura</taxon>
    </lineage>
</organism>
<accession>A0A7K0BML3</accession>
<sequence>MPTGPVQLIVLGFARAGFQAGINAELGRLRRACREAVDVLDALAVFKEPGGGLEVEHLGALTRDEAIEAGSRIADLVGLAIEGERSAAAARSAGEADIGDAEILAEDAWDVLDEIPPGSAAALVLLEHRWAIPLRDAIARTGGHHISDGFVSPLDLTAIGLHTAEEAERLYRWETGDARRTR</sequence>
<dbReference type="AlphaFoldDB" id="A0A7K0BML3"/>
<comment type="caution">
    <text evidence="1">The sequence shown here is derived from an EMBL/GenBank/DDBJ whole genome shotgun (WGS) entry which is preliminary data.</text>
</comment>
<evidence type="ECO:0008006" key="3">
    <source>
        <dbReference type="Google" id="ProtNLM"/>
    </source>
</evidence>
<evidence type="ECO:0000313" key="1">
    <source>
        <dbReference type="EMBL" id="MQY02112.1"/>
    </source>
</evidence>
<dbReference type="RefSeq" id="WP_153530394.1">
    <property type="nucleotide sequence ID" value="NZ_WEGH01000001.1"/>
</dbReference>
<name>A0A7K0BML3_9ACTN</name>
<gene>
    <name evidence="1" type="ORF">ACRB68_01390</name>
</gene>
<reference evidence="1 2" key="1">
    <citation type="submission" date="2019-10" db="EMBL/GenBank/DDBJ databases">
        <title>Actinomadura rubteroloni sp. nov. and Actinomadura macrotermitis sp. nov., isolated from the gut of fungus growing-termite Macrotermes natalensis.</title>
        <authorList>
            <person name="Benndorf R."/>
            <person name="Martin K."/>
            <person name="Kuefner M."/>
            <person name="De Beer W."/>
            <person name="Kaster A.-K."/>
            <person name="Vollmers J."/>
            <person name="Poulsen M."/>
            <person name="Beemelmanns C."/>
        </authorList>
    </citation>
    <scope>NUCLEOTIDE SEQUENCE [LARGE SCALE GENOMIC DNA]</scope>
    <source>
        <strain evidence="1 2">RB68</strain>
    </source>
</reference>
<keyword evidence="2" id="KW-1185">Reference proteome</keyword>
<dbReference type="Proteomes" id="UP000487268">
    <property type="component" value="Unassembled WGS sequence"/>
</dbReference>
<evidence type="ECO:0000313" key="2">
    <source>
        <dbReference type="Proteomes" id="UP000487268"/>
    </source>
</evidence>
<dbReference type="EMBL" id="WEGH01000001">
    <property type="protein sequence ID" value="MQY02112.1"/>
    <property type="molecule type" value="Genomic_DNA"/>
</dbReference>
<proteinExistence type="predicted"/>
<dbReference type="OrthoDB" id="1779644at2"/>
<protein>
    <recommendedName>
        <fullName evidence="3">DUF1269 domain-containing protein</fullName>
    </recommendedName>
</protein>